<dbReference type="GO" id="GO:0004672">
    <property type="term" value="F:protein kinase activity"/>
    <property type="evidence" value="ECO:0007669"/>
    <property type="project" value="InterPro"/>
</dbReference>
<dbReference type="InterPro" id="IPR011009">
    <property type="entry name" value="Kinase-like_dom_sf"/>
</dbReference>
<evidence type="ECO:0000313" key="5">
    <source>
        <dbReference type="Proteomes" id="UP000215694"/>
    </source>
</evidence>
<keyword evidence="2" id="KW-0812">Transmembrane</keyword>
<dbReference type="Proteomes" id="UP000215694">
    <property type="component" value="Unassembled WGS sequence"/>
</dbReference>
<dbReference type="PANTHER" id="PTHR10566">
    <property type="entry name" value="CHAPERONE-ACTIVITY OF BC1 COMPLEX CABC1 -RELATED"/>
    <property type="match status" value="1"/>
</dbReference>
<dbReference type="OrthoDB" id="9795390at2"/>
<accession>A0A371J8U7</accession>
<feature type="transmembrane region" description="Helical" evidence="2">
    <location>
        <begin position="496"/>
        <end position="516"/>
    </location>
</feature>
<dbReference type="GO" id="GO:0005524">
    <property type="term" value="F:ATP binding"/>
    <property type="evidence" value="ECO:0007669"/>
    <property type="project" value="InterPro"/>
</dbReference>
<proteinExistence type="inferred from homology"/>
<comment type="caution">
    <text evidence="4">The sequence shown here is derived from an EMBL/GenBank/DDBJ whole genome shotgun (WGS) entry which is preliminary data.</text>
</comment>
<dbReference type="InterPro" id="IPR050154">
    <property type="entry name" value="UbiB_kinase"/>
</dbReference>
<evidence type="ECO:0000256" key="1">
    <source>
        <dbReference type="ARBA" id="ARBA00009670"/>
    </source>
</evidence>
<dbReference type="AlphaFoldDB" id="A0A371J8U7"/>
<reference evidence="4 5" key="1">
    <citation type="journal article" date="2017" name="Genome Announc.">
        <title>Draft Genome Sequence of Romboutsia weinsteinii sp. nov. Strain CCRI-19649(T) Isolated from Surface Water.</title>
        <authorList>
            <person name="Maheux A.F."/>
            <person name="Boudreau D.K."/>
            <person name="Berube E."/>
            <person name="Boissinot M."/>
            <person name="Cantin P."/>
            <person name="Raymond F."/>
            <person name="Corbeil J."/>
            <person name="Omar R.F."/>
            <person name="Bergeron M.G."/>
        </authorList>
    </citation>
    <scope>NUCLEOTIDE SEQUENCE [LARGE SCALE GENOMIC DNA]</scope>
    <source>
        <strain evidence="4 5">CCRI-19649</strain>
    </source>
</reference>
<keyword evidence="2" id="KW-0472">Membrane</keyword>
<name>A0A371J8U7_9FIRM</name>
<dbReference type="InterPro" id="IPR004147">
    <property type="entry name" value="ABC1_dom"/>
</dbReference>
<dbReference type="SUPFAM" id="SSF56112">
    <property type="entry name" value="Protein kinase-like (PK-like)"/>
    <property type="match status" value="1"/>
</dbReference>
<dbReference type="CDD" id="cd05121">
    <property type="entry name" value="ABC1_ADCK3-like"/>
    <property type="match status" value="1"/>
</dbReference>
<dbReference type="PROSITE" id="PS50011">
    <property type="entry name" value="PROTEIN_KINASE_DOM"/>
    <property type="match status" value="1"/>
</dbReference>
<gene>
    <name evidence="4" type="ORF">CHL78_002280</name>
</gene>
<feature type="domain" description="Protein kinase" evidence="3">
    <location>
        <begin position="123"/>
        <end position="426"/>
    </location>
</feature>
<dbReference type="InterPro" id="IPR000719">
    <property type="entry name" value="Prot_kinase_dom"/>
</dbReference>
<feature type="transmembrane region" description="Helical" evidence="2">
    <location>
        <begin position="522"/>
        <end position="544"/>
    </location>
</feature>
<keyword evidence="2" id="KW-1133">Transmembrane helix</keyword>
<evidence type="ECO:0000256" key="2">
    <source>
        <dbReference type="SAM" id="Phobius"/>
    </source>
</evidence>
<evidence type="ECO:0000313" key="4">
    <source>
        <dbReference type="EMBL" id="RDY29155.1"/>
    </source>
</evidence>
<dbReference type="EMBL" id="NOJY02000003">
    <property type="protein sequence ID" value="RDY29155.1"/>
    <property type="molecule type" value="Genomic_DNA"/>
</dbReference>
<dbReference type="Gene3D" id="1.10.510.10">
    <property type="entry name" value="Transferase(Phosphotransferase) domain 1"/>
    <property type="match status" value="1"/>
</dbReference>
<dbReference type="Pfam" id="PF03109">
    <property type="entry name" value="ABC1"/>
    <property type="match status" value="1"/>
</dbReference>
<keyword evidence="5" id="KW-1185">Reference proteome</keyword>
<evidence type="ECO:0000259" key="3">
    <source>
        <dbReference type="PROSITE" id="PS50011"/>
    </source>
</evidence>
<keyword evidence="4" id="KW-0808">Transferase</keyword>
<protein>
    <submittedName>
        <fullName evidence="4">AarF/ABC1/UbiB kinase family protein</fullName>
    </submittedName>
</protein>
<comment type="similarity">
    <text evidence="1">Belongs to the protein kinase superfamily. ADCK protein kinase family.</text>
</comment>
<dbReference type="PANTHER" id="PTHR10566:SF113">
    <property type="entry name" value="PROTEIN ACTIVITY OF BC1 COMPLEX KINASE 7, CHLOROPLASTIC"/>
    <property type="match status" value="1"/>
</dbReference>
<dbReference type="RefSeq" id="WP_094368631.1">
    <property type="nucleotide sequence ID" value="NZ_NOJY02000003.1"/>
</dbReference>
<organism evidence="4 5">
    <name type="scientific">Romboutsia weinsteinii</name>
    <dbReference type="NCBI Taxonomy" id="2020949"/>
    <lineage>
        <taxon>Bacteria</taxon>
        <taxon>Bacillati</taxon>
        <taxon>Bacillota</taxon>
        <taxon>Clostridia</taxon>
        <taxon>Peptostreptococcales</taxon>
        <taxon>Peptostreptococcaceae</taxon>
        <taxon>Romboutsia</taxon>
    </lineage>
</organism>
<sequence length="554" mass="63426">MRISYKNLKRYREIVRVLVKYGFSYLIEKLNIEGVAYKIPMTNPSEEIKNMSTGEKIRRVFEELGPTYVKLGQILSTRTDLLDQEIIDELAKLRDNVEEFSTDIAKTIFINELGLSVDEVFEDFNDRPLAAASIGQVYEATLKTGEDVIVKIQRPNIEETIKSDLDILQNAATAISDLNKDIEIDLGKIIEEFQTQLIRELDYNFEAINAIKFRKIFKDSKEVYIPEIHLEYTTQRVLVMEKIIGVKLSDTEYIKKLGWDTNEIGQIGVRSLFKQVFENGFFHADPHPGNIFVTSNRSISYIDFGMIGIIDKKTLSILNKMALAVVEKNVDKIIHLLMEIDAIESNVDVESLRSDMMYLIHYYYDVPLEKISIAAILNELFRFFRRHKIVMPNQLATLAKTIITLEGTARELNPDFSASAIGAEFVKYYYINELNPERIFQASKNTIENTMMDLKTLPKQLRVILRQIEKNNIRLNIEEVKLPRLEELVSDVSTQLSLSLVLAAMIVGSSLIIASPSIGSNIWIGIMAGTGFFISFIIGILLLIKTFRNEYKKK</sequence>
<keyword evidence="4" id="KW-0418">Kinase</keyword>